<protein>
    <submittedName>
        <fullName evidence="2">LICD family protein</fullName>
    </submittedName>
</protein>
<sequence>MIMVIFMKEYIIKEHEDGTKVTVREVQLVLLEMLKDIDALCQKHHINYWLTGGSALGAVRHKGFIPWDDDADIGMMREDYERFVKVVHELGDGYVAQNFDIDERYNVVVPMKVRKKGTYCEEVNSLLKNKCTECDGLFIDIFVLDYVNDCKWKDFIWRMRNGFLMVVITLLENLHFNPKALKRRFLRNAKRYGQLNQGNAMIGYDLTWTFNSFFHPVVYPKESVFPLRYVPFEDTKLPIPKDPKPMLDNEVSCNFMSYPPLKDQQPKHLKDAKLS</sequence>
<gene>
    <name evidence="2" type="ORF">EUBDOL_00307</name>
</gene>
<evidence type="ECO:0000313" key="3">
    <source>
        <dbReference type="Proteomes" id="UP000004090"/>
    </source>
</evidence>
<reference evidence="2 3" key="1">
    <citation type="submission" date="2007-09" db="EMBL/GenBank/DDBJ databases">
        <title>Draft genome sequence of Eubacterium dolichum (DSM 3991).</title>
        <authorList>
            <person name="Sudarsanam P."/>
            <person name="Ley R."/>
            <person name="Guruge J."/>
            <person name="Turnbaugh P.J."/>
            <person name="Mahowald M."/>
            <person name="Liep D."/>
            <person name="Gordon J."/>
        </authorList>
    </citation>
    <scope>NUCLEOTIDE SEQUENCE [LARGE SCALE GENOMIC DNA]</scope>
    <source>
        <strain evidence="2 3">DSM 3991</strain>
    </source>
</reference>
<proteinExistence type="predicted"/>
<dbReference type="Proteomes" id="UP000004090">
    <property type="component" value="Unassembled WGS sequence"/>
</dbReference>
<dbReference type="InterPro" id="IPR007074">
    <property type="entry name" value="LicD/FKTN/FKRP_NTP_transf"/>
</dbReference>
<dbReference type="Pfam" id="PF04991">
    <property type="entry name" value="LicD"/>
    <property type="match status" value="1"/>
</dbReference>
<evidence type="ECO:0000313" key="2">
    <source>
        <dbReference type="EMBL" id="EDP12061.1"/>
    </source>
</evidence>
<evidence type="ECO:0000259" key="1">
    <source>
        <dbReference type="Pfam" id="PF04991"/>
    </source>
</evidence>
<dbReference type="PANTHER" id="PTHR43404">
    <property type="entry name" value="LIPOPOLYSACCHARIDE CHOLINEPHOSPHOTRANSFERASE LICD"/>
    <property type="match status" value="1"/>
</dbReference>
<name>A8R8H7_9FIRM</name>
<dbReference type="InterPro" id="IPR052942">
    <property type="entry name" value="LPS_cholinephosphotransferase"/>
</dbReference>
<reference evidence="2 3" key="2">
    <citation type="submission" date="2007-09" db="EMBL/GenBank/DDBJ databases">
        <authorList>
            <person name="Fulton L."/>
            <person name="Clifton S."/>
            <person name="Fulton B."/>
            <person name="Xu J."/>
            <person name="Minx P."/>
            <person name="Pepin K.H."/>
            <person name="Johnson M."/>
            <person name="Thiruvilangam P."/>
            <person name="Bhonagiri V."/>
            <person name="Nash W.E."/>
            <person name="Mardis E.R."/>
            <person name="Wilson R.K."/>
        </authorList>
    </citation>
    <scope>NUCLEOTIDE SEQUENCE [LARGE SCALE GENOMIC DNA]</scope>
    <source>
        <strain evidence="2 3">DSM 3991</strain>
    </source>
</reference>
<feature type="domain" description="LicD/FKTN/FKRP nucleotidyltransferase" evidence="1">
    <location>
        <begin position="41"/>
        <end position="250"/>
    </location>
</feature>
<dbReference type="PANTHER" id="PTHR43404:SF2">
    <property type="entry name" value="LIPOPOLYSACCHARIDE CHOLINEPHOSPHOTRANSFERASE LICD"/>
    <property type="match status" value="1"/>
</dbReference>
<dbReference type="STRING" id="428127.EUBDOL_00307"/>
<dbReference type="GO" id="GO:0009100">
    <property type="term" value="P:glycoprotein metabolic process"/>
    <property type="evidence" value="ECO:0007669"/>
    <property type="project" value="UniProtKB-ARBA"/>
</dbReference>
<dbReference type="EMBL" id="ABAW02000013">
    <property type="protein sequence ID" value="EDP12061.1"/>
    <property type="molecule type" value="Genomic_DNA"/>
</dbReference>
<dbReference type="HOGENOM" id="CLU_075543_1_0_9"/>
<dbReference type="eggNOG" id="COG3475">
    <property type="taxonomic scope" value="Bacteria"/>
</dbReference>
<comment type="caution">
    <text evidence="2">The sequence shown here is derived from an EMBL/GenBank/DDBJ whole genome shotgun (WGS) entry which is preliminary data.</text>
</comment>
<organism evidence="2 3">
    <name type="scientific">Amedibacillus dolichus DSM 3991</name>
    <dbReference type="NCBI Taxonomy" id="428127"/>
    <lineage>
        <taxon>Bacteria</taxon>
        <taxon>Bacillati</taxon>
        <taxon>Bacillota</taxon>
        <taxon>Erysipelotrichia</taxon>
        <taxon>Erysipelotrichales</taxon>
        <taxon>Erysipelotrichaceae</taxon>
        <taxon>Amedibacillus</taxon>
    </lineage>
</organism>
<dbReference type="AlphaFoldDB" id="A8R8H7"/>
<accession>A8R8H7</accession>